<proteinExistence type="predicted"/>
<evidence type="ECO:0000256" key="1">
    <source>
        <dbReference type="SAM" id="MobiDB-lite"/>
    </source>
</evidence>
<sequence length="202" mass="21052">MSVHPFVRRPASREPPSSEGDTAMITAPAVPLRRRRAVAARRWGCIPLALVLALAGCAEGPPTGAPTADRSGPAVEPTRAAGAAERVDGCSLLTEAEVTAVIGRNDGGRATSEGCLWENPDTYHSVSLHIGLVGTAPGGVLPSVDPMLGPAEAGPDGIRFVLDEAEFAVGDRICRLRVVTKVTDSSDRTAMIRLARQVSGRL</sequence>
<gene>
    <name evidence="2" type="ORF">D2L64_13155</name>
</gene>
<dbReference type="Proteomes" id="UP000283832">
    <property type="component" value="Unassembled WGS sequence"/>
</dbReference>
<protein>
    <submittedName>
        <fullName evidence="2">DUF3558 domain-containing protein</fullName>
    </submittedName>
</protein>
<evidence type="ECO:0000313" key="2">
    <source>
        <dbReference type="EMBL" id="RIV38472.1"/>
    </source>
</evidence>
<evidence type="ECO:0000313" key="3">
    <source>
        <dbReference type="Proteomes" id="UP000283832"/>
    </source>
</evidence>
<comment type="caution">
    <text evidence="2">The sequence shown here is derived from an EMBL/GenBank/DDBJ whole genome shotgun (WGS) entry which is preliminary data.</text>
</comment>
<accession>A0A418MUY9</accession>
<name>A0A418MUY9_9ACTN</name>
<dbReference type="EMBL" id="QXEC01000010">
    <property type="protein sequence ID" value="RIV38472.1"/>
    <property type="molecule type" value="Genomic_DNA"/>
</dbReference>
<keyword evidence="3" id="KW-1185">Reference proteome</keyword>
<organism evidence="2 3">
    <name type="scientific">Micromonospora radicis</name>
    <dbReference type="NCBI Taxonomy" id="1894971"/>
    <lineage>
        <taxon>Bacteria</taxon>
        <taxon>Bacillati</taxon>
        <taxon>Actinomycetota</taxon>
        <taxon>Actinomycetes</taxon>
        <taxon>Micromonosporales</taxon>
        <taxon>Micromonosporaceae</taxon>
        <taxon>Micromonospora</taxon>
    </lineage>
</organism>
<reference evidence="2 3" key="1">
    <citation type="submission" date="2018-08" db="EMBL/GenBank/DDBJ databases">
        <title>Jishengella sp. nov., isolated from a root of Azadirachta indica A. Juss. var. siamensis Valenton.</title>
        <authorList>
            <person name="Kuncharoen N."/>
            <person name="Tanasupawat S."/>
            <person name="Kudo T."/>
            <person name="Ohkuma M."/>
        </authorList>
    </citation>
    <scope>NUCLEOTIDE SEQUENCE [LARGE SCALE GENOMIC DNA]</scope>
    <source>
        <strain evidence="2 3">AZ1-13</strain>
    </source>
</reference>
<dbReference type="AlphaFoldDB" id="A0A418MUY9"/>
<feature type="region of interest" description="Disordered" evidence="1">
    <location>
        <begin position="1"/>
        <end position="26"/>
    </location>
</feature>